<name>A0ACC0VBK0_9HYPO</name>
<sequence>MTSRTPMGVQPRPPQRALSSSSLPSAQRPPPQQRALSHHYPPARKDGIDAVGEGSDASQSRHGGANTPRKGGSRLRLEITNDEALDGQMAVQSPSSFSSRMLPVADGTDGANSPALSRASQHELENPPPPMPMPKRRPPRQSSVNLPIRDVAPPAAPAKKDGRPKPYTVEIPAAAPRLLHTNRQETVQGDFFGKGLFSGHADFFPWTGKHLEDSWSTESITKGIWERPSADSGSARLSIVPVLKQKTGLSALSTIFMGVLNQKRHKGQVTAPSTFKPPPRVTLTDTKREFWLKDLANPAISLRRLSRTIPHGIRGRTLLDQCLNKNVPIERAVWLAKCVGANEIRAFKRKGANGAFVMGGEAKWSRDWTVFVEQFVEGAVFAVNEENWRAKVKYAVQLATSLYVEHLLDRDHYLDWVIVGLESSPQSKLPMWILVANIYWKDILRLRKFGRRLVTALMGHIHAIHTDPDRDILIRLSSQLASLLSTLIKDSPENFISPNPWLQYRDALRLNLPADDEACKRAYAAAQVRNHRLQVISTASAPAGRQHIVRLLDSILQAPPDEIFATKCWDSIEDSAEVARTLVTWATSAHRPGLAKVYLATNLLKTWSRQYGFDATEVVLEVIQSVSDCDNVRKSLVYHLVTELVRSDDFSVSRYILWLIARGGYNVSSELDAQDASCGSRLLLELPLHGRSSDWKTTRANLLRRVGFSAEEEAADISNAIKCVQHILGLALPDGDEIANRKPMSTKKLIKLVKKSSRALQSSIGAYLGDLVASHQSAISTEPLSLPMFNVIRLILESIEDFVVLSDVVGVCLKTADVDMLASCADTVNLNIHIFYAIGSACTLFNSLLERLKSLSRQDGVVPRPFLAGMLSLAARMHGKEQVTVQLRQELLEKDRSNAIDACSPVSDSMLAQTQGNDSEISEEIDRLLGSGNSIDNPTMNRLFRTIVPKLEQAWAKGNENRRVFAMLLAKTRVFDTNHFDKLMPDWVSHVRTLKSRAPLADLLPLLLCTGCLPVSTVLQTANASPPATVSATELDLPKSATYLQELLQLLLVKLPKSDSLTMEEVYKFGIHQQTAVWDNPNALLSLIRNAILEYSGLRKDTNRGDLPLDDINFQAHVLDALRLLVVLDSGAVSEALSIKSLPAEASEMIHKMTSKLLQPDVEHVRQLSFDEILGLANELTLPFCQLKLNMDLSIIQPNQTESEDGITSRLELFANAMDRAIEANNFMWTSMLPCLSADVSQHLKNIAYHRFISLVPSLKSSDPGDTAPSNNIHLAHNLLEVIEAITSGQPLPKTAQLSNALVDKLSDLSEIIVSKDAERAGLQESVLKDWLPALLRLVVLYSVSSETIVPITSTNAAAVKPPSLANHEVRARIILVLCSLLLELEYLPSPQASRNHTLPQYVFDVATLLADGLPDDLRAQCAKTILLLPGAAASVSLSSDPRLFYLFSTLPSTTEDNLVLALRDKAAVLQNAGPRGMSAMYGIGPSVQEKLSPFVLRRWELLSEPTPIVGENDTALSLSLFEAIKIQ</sequence>
<proteinExistence type="predicted"/>
<dbReference type="EMBL" id="CM047940">
    <property type="protein sequence ID" value="KAI9903584.1"/>
    <property type="molecule type" value="Genomic_DNA"/>
</dbReference>
<evidence type="ECO:0000313" key="1">
    <source>
        <dbReference type="EMBL" id="KAI9903584.1"/>
    </source>
</evidence>
<evidence type="ECO:0000313" key="2">
    <source>
        <dbReference type="Proteomes" id="UP001163324"/>
    </source>
</evidence>
<accession>A0ACC0VBK0</accession>
<gene>
    <name evidence="1" type="ORF">N3K66_000113</name>
</gene>
<protein>
    <submittedName>
        <fullName evidence="1">Uncharacterized protein</fullName>
    </submittedName>
</protein>
<keyword evidence="2" id="KW-1185">Reference proteome</keyword>
<comment type="caution">
    <text evidence="1">The sequence shown here is derived from an EMBL/GenBank/DDBJ whole genome shotgun (WGS) entry which is preliminary data.</text>
</comment>
<dbReference type="Proteomes" id="UP001163324">
    <property type="component" value="Chromosome 1"/>
</dbReference>
<reference evidence="1" key="1">
    <citation type="submission" date="2022-10" db="EMBL/GenBank/DDBJ databases">
        <title>Complete Genome of Trichothecium roseum strain YXFP-22015, a Plant Pathogen Isolated from Citrus.</title>
        <authorList>
            <person name="Wang Y."/>
            <person name="Zhu L."/>
        </authorList>
    </citation>
    <scope>NUCLEOTIDE SEQUENCE</scope>
    <source>
        <strain evidence="1">YXFP-22015</strain>
    </source>
</reference>
<organism evidence="1 2">
    <name type="scientific">Trichothecium roseum</name>
    <dbReference type="NCBI Taxonomy" id="47278"/>
    <lineage>
        <taxon>Eukaryota</taxon>
        <taxon>Fungi</taxon>
        <taxon>Dikarya</taxon>
        <taxon>Ascomycota</taxon>
        <taxon>Pezizomycotina</taxon>
        <taxon>Sordariomycetes</taxon>
        <taxon>Hypocreomycetidae</taxon>
        <taxon>Hypocreales</taxon>
        <taxon>Hypocreales incertae sedis</taxon>
        <taxon>Trichothecium</taxon>
    </lineage>
</organism>